<proteinExistence type="predicted"/>
<protein>
    <submittedName>
        <fullName evidence="2">Uncharacterized protein</fullName>
    </submittedName>
</protein>
<dbReference type="Proteomes" id="UP000095287">
    <property type="component" value="Unplaced"/>
</dbReference>
<evidence type="ECO:0000313" key="2">
    <source>
        <dbReference type="WBParaSite" id="L893_g33453.t1"/>
    </source>
</evidence>
<keyword evidence="1" id="KW-1185">Reference proteome</keyword>
<dbReference type="WBParaSite" id="L893_g33453.t1">
    <property type="protein sequence ID" value="L893_g33453.t1"/>
    <property type="gene ID" value="L893_g33453"/>
</dbReference>
<accession>A0A1I8A7T6</accession>
<organism evidence="1 2">
    <name type="scientific">Steinernema glaseri</name>
    <dbReference type="NCBI Taxonomy" id="37863"/>
    <lineage>
        <taxon>Eukaryota</taxon>
        <taxon>Metazoa</taxon>
        <taxon>Ecdysozoa</taxon>
        <taxon>Nematoda</taxon>
        <taxon>Chromadorea</taxon>
        <taxon>Rhabditida</taxon>
        <taxon>Tylenchina</taxon>
        <taxon>Panagrolaimomorpha</taxon>
        <taxon>Strongyloidoidea</taxon>
        <taxon>Steinernematidae</taxon>
        <taxon>Steinernema</taxon>
    </lineage>
</organism>
<dbReference type="AlphaFoldDB" id="A0A1I8A7T6"/>
<evidence type="ECO:0000313" key="1">
    <source>
        <dbReference type="Proteomes" id="UP000095287"/>
    </source>
</evidence>
<sequence>MCSFRKELVRILLNAFSQDGHKSTPETLICLQRLFTRKQEGLFLSSRRTECLPPRRNPLPATYHSAMGTSQLLWSEAVDGVISHNSVTEDRWAGNYVCDEMLWLSGSTKVHKPRIWRHDTPALCQMFIMCSGGPSPISQRPTRDNFMLAAFASLSPRDRKPTGAPPDSGPRILLFCCFHAYVMPTHLADGAQSEPGSVARDKPALMKCVFVSRRCGLRGTAASLGP</sequence>
<reference evidence="2" key="1">
    <citation type="submission" date="2016-11" db="UniProtKB">
        <authorList>
            <consortium name="WormBaseParasite"/>
        </authorList>
    </citation>
    <scope>IDENTIFICATION</scope>
</reference>
<name>A0A1I8A7T6_9BILA</name>